<dbReference type="EC" id="2.7.1.36" evidence="12"/>
<evidence type="ECO:0000256" key="2">
    <source>
        <dbReference type="ARBA" id="ARBA00022516"/>
    </source>
</evidence>
<keyword evidence="4" id="KW-0547">Nucleotide-binding</keyword>
<dbReference type="EMBL" id="JBHTIO010000030">
    <property type="protein sequence ID" value="MFD0897226.1"/>
    <property type="molecule type" value="Genomic_DNA"/>
</dbReference>
<evidence type="ECO:0000313" key="12">
    <source>
        <dbReference type="EMBL" id="MFD0897226.1"/>
    </source>
</evidence>
<keyword evidence="7" id="KW-0460">Magnesium</keyword>
<dbReference type="InterPro" id="IPR006205">
    <property type="entry name" value="Mev_gal_kin"/>
</dbReference>
<dbReference type="Pfam" id="PF08544">
    <property type="entry name" value="GHMP_kinases_C"/>
    <property type="match status" value="1"/>
</dbReference>
<dbReference type="PRINTS" id="PR00959">
    <property type="entry name" value="MEVGALKINASE"/>
</dbReference>
<evidence type="ECO:0000256" key="7">
    <source>
        <dbReference type="ARBA" id="ARBA00022842"/>
    </source>
</evidence>
<protein>
    <submittedName>
        <fullName evidence="12">Mevalonate kinase</fullName>
        <ecNumber evidence="12">2.7.1.36</ecNumber>
    </submittedName>
</protein>
<dbReference type="SUPFAM" id="SSF55060">
    <property type="entry name" value="GHMP Kinase, C-terminal domain"/>
    <property type="match status" value="1"/>
</dbReference>
<dbReference type="InterPro" id="IPR006204">
    <property type="entry name" value="GHMP_kinase_N_dom"/>
</dbReference>
<keyword evidence="13" id="KW-1185">Reference proteome</keyword>
<dbReference type="PANTHER" id="PTHR43290">
    <property type="entry name" value="MEVALONATE KINASE"/>
    <property type="match status" value="1"/>
</dbReference>
<keyword evidence="1" id="KW-0963">Cytoplasm</keyword>
<evidence type="ECO:0000256" key="1">
    <source>
        <dbReference type="ARBA" id="ARBA00022490"/>
    </source>
</evidence>
<dbReference type="SUPFAM" id="SSF54211">
    <property type="entry name" value="Ribosomal protein S5 domain 2-like"/>
    <property type="match status" value="1"/>
</dbReference>
<evidence type="ECO:0000313" key="13">
    <source>
        <dbReference type="Proteomes" id="UP001597104"/>
    </source>
</evidence>
<dbReference type="InterPro" id="IPR036554">
    <property type="entry name" value="GHMP_kinase_C_sf"/>
</dbReference>
<evidence type="ECO:0000256" key="4">
    <source>
        <dbReference type="ARBA" id="ARBA00022741"/>
    </source>
</evidence>
<dbReference type="Gene3D" id="3.30.230.10">
    <property type="match status" value="1"/>
</dbReference>
<dbReference type="Gene3D" id="3.30.70.890">
    <property type="entry name" value="GHMP kinase, C-terminal domain"/>
    <property type="match status" value="1"/>
</dbReference>
<dbReference type="InterPro" id="IPR013750">
    <property type="entry name" value="GHMP_kinase_C_dom"/>
</dbReference>
<feature type="domain" description="GHMP kinase C-terminal" evidence="11">
    <location>
        <begin position="221"/>
        <end position="300"/>
    </location>
</feature>
<keyword evidence="6" id="KW-0067">ATP-binding</keyword>
<dbReference type="RefSeq" id="WP_137637986.1">
    <property type="nucleotide sequence ID" value="NZ_BJDN01000016.1"/>
</dbReference>
<proteinExistence type="predicted"/>
<evidence type="ECO:0000259" key="10">
    <source>
        <dbReference type="Pfam" id="PF00288"/>
    </source>
</evidence>
<evidence type="ECO:0000256" key="8">
    <source>
        <dbReference type="ARBA" id="ARBA00023098"/>
    </source>
</evidence>
<sequence length="323" mass="34299">MTLKKGIGVSNAKIILIGEHAAVYGKPAIVIPLTAVKLTATTTAIAEGQFIESNYYTGPLTRAITSFAGIRKLIETILARFNQQQASFKLTITSEIPAERGMGSSAATAIAVIRSLYDFFDKKINRAKLLALANIAETVTHGSPSGMDAATTSSTAPIWFVKGQASYNLPINLKGNLVIADSGIRGQTGPAVATVRERMADFPQETEVFMDQLAELAVSTRKAIASQQLAQVGQNFTTAQLILQTLGVSNQTIDHLVFVAQRNGSLGTKLTGGGRGGCIIALTADQAATDRLVTALAAEGVTQTWVQPLAHLNQTTNKEYDHE</sequence>
<evidence type="ECO:0000256" key="6">
    <source>
        <dbReference type="ARBA" id="ARBA00022840"/>
    </source>
</evidence>
<comment type="caution">
    <text evidence="12">The sequence shown here is derived from an EMBL/GenBank/DDBJ whole genome shotgun (WGS) entry which is preliminary data.</text>
</comment>
<gene>
    <name evidence="12" type="primary">mvk</name>
    <name evidence="12" type="ORF">ACFQZ7_05675</name>
</gene>
<dbReference type="InterPro" id="IPR020568">
    <property type="entry name" value="Ribosomal_Su5_D2-typ_SF"/>
</dbReference>
<dbReference type="GO" id="GO:0004496">
    <property type="term" value="F:mevalonate kinase activity"/>
    <property type="evidence" value="ECO:0007669"/>
    <property type="project" value="UniProtKB-EC"/>
</dbReference>
<organism evidence="12 13">
    <name type="scientific">Loigolactobacillus binensis</name>
    <dbReference type="NCBI Taxonomy" id="2559922"/>
    <lineage>
        <taxon>Bacteria</taxon>
        <taxon>Bacillati</taxon>
        <taxon>Bacillota</taxon>
        <taxon>Bacilli</taxon>
        <taxon>Lactobacillales</taxon>
        <taxon>Lactobacillaceae</taxon>
        <taxon>Loigolactobacillus</taxon>
    </lineage>
</organism>
<name>A0ABW3EDU8_9LACO</name>
<comment type="pathway">
    <text evidence="9">Isoprenoid biosynthesis; isopentenyl diphosphate biosynthesis via mevalonate pathway; isopentenyl diphosphate from (R)-mevalonate: step 1/3.</text>
</comment>
<reference evidence="13" key="1">
    <citation type="journal article" date="2019" name="Int. J. Syst. Evol. Microbiol.">
        <title>The Global Catalogue of Microorganisms (GCM) 10K type strain sequencing project: providing services to taxonomists for standard genome sequencing and annotation.</title>
        <authorList>
            <consortium name="The Broad Institute Genomics Platform"/>
            <consortium name="The Broad Institute Genome Sequencing Center for Infectious Disease"/>
            <person name="Wu L."/>
            <person name="Ma J."/>
        </authorList>
    </citation>
    <scope>NUCLEOTIDE SEQUENCE [LARGE SCALE GENOMIC DNA]</scope>
    <source>
        <strain evidence="13">CCM 8925</strain>
    </source>
</reference>
<dbReference type="InterPro" id="IPR014721">
    <property type="entry name" value="Ribsml_uS5_D2-typ_fold_subgr"/>
</dbReference>
<accession>A0ABW3EDU8</accession>
<dbReference type="PANTHER" id="PTHR43290:SF2">
    <property type="entry name" value="MEVALONATE KINASE"/>
    <property type="match status" value="1"/>
</dbReference>
<feature type="domain" description="GHMP kinase N-terminal" evidence="10">
    <location>
        <begin position="72"/>
        <end position="151"/>
    </location>
</feature>
<evidence type="ECO:0000256" key="5">
    <source>
        <dbReference type="ARBA" id="ARBA00022777"/>
    </source>
</evidence>
<evidence type="ECO:0000259" key="11">
    <source>
        <dbReference type="Pfam" id="PF08544"/>
    </source>
</evidence>
<evidence type="ECO:0000256" key="9">
    <source>
        <dbReference type="ARBA" id="ARBA00029438"/>
    </source>
</evidence>
<keyword evidence="2" id="KW-0444">Lipid biosynthesis</keyword>
<evidence type="ECO:0000256" key="3">
    <source>
        <dbReference type="ARBA" id="ARBA00022679"/>
    </source>
</evidence>
<dbReference type="Proteomes" id="UP001597104">
    <property type="component" value="Unassembled WGS sequence"/>
</dbReference>
<keyword evidence="8" id="KW-0443">Lipid metabolism</keyword>
<dbReference type="Pfam" id="PF00288">
    <property type="entry name" value="GHMP_kinases_N"/>
    <property type="match status" value="1"/>
</dbReference>
<keyword evidence="5 12" id="KW-0418">Kinase</keyword>
<dbReference type="NCBIfam" id="TIGR00549">
    <property type="entry name" value="mevalon_kin"/>
    <property type="match status" value="1"/>
</dbReference>
<keyword evidence="3 12" id="KW-0808">Transferase</keyword>